<dbReference type="Gene3D" id="3.40.50.720">
    <property type="entry name" value="NAD(P)-binding Rossmann-like Domain"/>
    <property type="match status" value="1"/>
</dbReference>
<evidence type="ECO:0000259" key="1">
    <source>
        <dbReference type="SMART" id="SM00881"/>
    </source>
</evidence>
<evidence type="ECO:0000313" key="3">
    <source>
        <dbReference type="Proteomes" id="UP000679179"/>
    </source>
</evidence>
<name>A0A919RZ67_9CLOT</name>
<keyword evidence="3" id="KW-1185">Reference proteome</keyword>
<dbReference type="SUPFAM" id="SSF51735">
    <property type="entry name" value="NAD(P)-binding Rossmann-fold domains"/>
    <property type="match status" value="1"/>
</dbReference>
<dbReference type="PANTHER" id="PTHR33303:SF2">
    <property type="entry name" value="COA-BINDING DOMAIN-CONTAINING PROTEIN"/>
    <property type="match status" value="1"/>
</dbReference>
<dbReference type="Proteomes" id="UP000679179">
    <property type="component" value="Unassembled WGS sequence"/>
</dbReference>
<dbReference type="InterPro" id="IPR003781">
    <property type="entry name" value="CoA-bd"/>
</dbReference>
<dbReference type="InterPro" id="IPR036291">
    <property type="entry name" value="NAD(P)-bd_dom_sf"/>
</dbReference>
<dbReference type="AlphaFoldDB" id="A0A919RZ67"/>
<dbReference type="RefSeq" id="WP_212903657.1">
    <property type="nucleotide sequence ID" value="NZ_BOPZ01000011.1"/>
</dbReference>
<comment type="caution">
    <text evidence="2">The sequence shown here is derived from an EMBL/GenBank/DDBJ whole genome shotgun (WGS) entry which is preliminary data.</text>
</comment>
<dbReference type="EMBL" id="BOPZ01000011">
    <property type="protein sequence ID" value="GIM28942.1"/>
    <property type="molecule type" value="Genomic_DNA"/>
</dbReference>
<protein>
    <submittedName>
        <fullName evidence="2">CoA-binding protein</fullName>
    </submittedName>
</protein>
<accession>A0A919RZ67</accession>
<proteinExistence type="predicted"/>
<reference evidence="2" key="1">
    <citation type="submission" date="2021-03" db="EMBL/GenBank/DDBJ databases">
        <title>Taxonomic study of Clostridium polyendosporum from meadow-gley soil under rice.</title>
        <authorList>
            <person name="Kobayashi H."/>
            <person name="Tanizawa Y."/>
            <person name="Yagura M."/>
        </authorList>
    </citation>
    <scope>NUCLEOTIDE SEQUENCE</scope>
    <source>
        <strain evidence="2">JCM 30710</strain>
    </source>
</reference>
<gene>
    <name evidence="2" type="ORF">CPJCM30710_16080</name>
</gene>
<organism evidence="2 3">
    <name type="scientific">Clostridium polyendosporum</name>
    <dbReference type="NCBI Taxonomy" id="69208"/>
    <lineage>
        <taxon>Bacteria</taxon>
        <taxon>Bacillati</taxon>
        <taxon>Bacillota</taxon>
        <taxon>Clostridia</taxon>
        <taxon>Eubacteriales</taxon>
        <taxon>Clostridiaceae</taxon>
        <taxon>Clostridium</taxon>
    </lineage>
</organism>
<dbReference type="Pfam" id="PF13380">
    <property type="entry name" value="CoA_binding_2"/>
    <property type="match status" value="1"/>
</dbReference>
<evidence type="ECO:0000313" key="2">
    <source>
        <dbReference type="EMBL" id="GIM28942.1"/>
    </source>
</evidence>
<feature type="domain" description="CoA-binding" evidence="1">
    <location>
        <begin position="6"/>
        <end position="95"/>
    </location>
</feature>
<dbReference type="SMART" id="SM00881">
    <property type="entry name" value="CoA_binding"/>
    <property type="match status" value="1"/>
</dbReference>
<sequence length="128" mass="14489">MRDVDLMKFKNWVVVGDVTNPTKYAYRILSKFYSAGFNVSGVNPRATKEGTYKSLEQVAYKIDAIDLCINPRDGIDIVRQAKELEIKYILIQPGAESEEIFNFCRNNNIIAVEGCALVALNNLVLTYF</sequence>
<dbReference type="PANTHER" id="PTHR33303">
    <property type="entry name" value="CYTOPLASMIC PROTEIN-RELATED"/>
    <property type="match status" value="1"/>
</dbReference>